<feature type="non-terminal residue" evidence="2">
    <location>
        <position position="492"/>
    </location>
</feature>
<dbReference type="KEGG" id="pco:PHACADRAFT_260117"/>
<dbReference type="HOGENOM" id="CLU_017131_0_0_1"/>
<evidence type="ECO:0008006" key="4">
    <source>
        <dbReference type="Google" id="ProtNLM"/>
    </source>
</evidence>
<dbReference type="InterPro" id="IPR039601">
    <property type="entry name" value="Rrn5"/>
</dbReference>
<gene>
    <name evidence="2" type="ORF">PHACADRAFT_260117</name>
</gene>
<dbReference type="GO" id="GO:0001181">
    <property type="term" value="F:RNA polymerase I general transcription initiation factor activity"/>
    <property type="evidence" value="ECO:0007669"/>
    <property type="project" value="TreeGrafter"/>
</dbReference>
<dbReference type="GO" id="GO:0000500">
    <property type="term" value="C:RNA polymerase I upstream activating factor complex"/>
    <property type="evidence" value="ECO:0007669"/>
    <property type="project" value="InterPro"/>
</dbReference>
<name>K5VQ90_PHACS</name>
<keyword evidence="3" id="KW-1185">Reference proteome</keyword>
<dbReference type="GO" id="GO:0006361">
    <property type="term" value="P:transcription initiation at RNA polymerase I promoter"/>
    <property type="evidence" value="ECO:0007669"/>
    <property type="project" value="TreeGrafter"/>
</dbReference>
<dbReference type="PANTHER" id="PTHR28079:SF1">
    <property type="entry name" value="RNA POLYMERASE I-SPECIFIC TRANSCRIPTION INITIATION FACTOR RRN5"/>
    <property type="match status" value="1"/>
</dbReference>
<dbReference type="EMBL" id="JH930474">
    <property type="protein sequence ID" value="EKM53648.1"/>
    <property type="molecule type" value="Genomic_DNA"/>
</dbReference>
<evidence type="ECO:0000256" key="1">
    <source>
        <dbReference type="SAM" id="MobiDB-lite"/>
    </source>
</evidence>
<dbReference type="InterPro" id="IPR009057">
    <property type="entry name" value="Homeodomain-like_sf"/>
</dbReference>
<dbReference type="Proteomes" id="UP000008370">
    <property type="component" value="Unassembled WGS sequence"/>
</dbReference>
<dbReference type="GO" id="GO:0042790">
    <property type="term" value="P:nucleolar large rRNA transcription by RNA polymerase I"/>
    <property type="evidence" value="ECO:0007669"/>
    <property type="project" value="InterPro"/>
</dbReference>
<organism evidence="2 3">
    <name type="scientific">Phanerochaete carnosa (strain HHB-10118-sp)</name>
    <name type="common">White-rot fungus</name>
    <name type="synonym">Peniophora carnosa</name>
    <dbReference type="NCBI Taxonomy" id="650164"/>
    <lineage>
        <taxon>Eukaryota</taxon>
        <taxon>Fungi</taxon>
        <taxon>Dikarya</taxon>
        <taxon>Basidiomycota</taxon>
        <taxon>Agaricomycotina</taxon>
        <taxon>Agaricomycetes</taxon>
        <taxon>Polyporales</taxon>
        <taxon>Phanerochaetaceae</taxon>
        <taxon>Phanerochaete</taxon>
    </lineage>
</organism>
<feature type="compositionally biased region" description="Polar residues" evidence="1">
    <location>
        <begin position="313"/>
        <end position="328"/>
    </location>
</feature>
<feature type="region of interest" description="Disordered" evidence="1">
    <location>
        <begin position="426"/>
        <end position="464"/>
    </location>
</feature>
<dbReference type="GO" id="GO:0000182">
    <property type="term" value="F:rDNA binding"/>
    <property type="evidence" value="ECO:0007669"/>
    <property type="project" value="TreeGrafter"/>
</dbReference>
<dbReference type="CDD" id="cd00167">
    <property type="entry name" value="SANT"/>
    <property type="match status" value="1"/>
</dbReference>
<dbReference type="InParanoid" id="K5VQ90"/>
<dbReference type="Gene3D" id="1.10.10.60">
    <property type="entry name" value="Homeodomain-like"/>
    <property type="match status" value="1"/>
</dbReference>
<feature type="region of interest" description="Disordered" evidence="1">
    <location>
        <begin position="307"/>
        <end position="365"/>
    </location>
</feature>
<protein>
    <recommendedName>
        <fullName evidence="4">Myb-like domain-containing protein</fullName>
    </recommendedName>
</protein>
<dbReference type="InterPro" id="IPR001005">
    <property type="entry name" value="SANT/Myb"/>
</dbReference>
<accession>K5VQ90</accession>
<sequence length="492" mass="54921">MPTSSPPADDDSAADIEVDEDDQVLPPDPTTVSHYLAHLYAHNNDVRSHLMGSPQTIDDYVCASYFAPSAYWTTQEKDQFFHALSVHSRLRPDLIAEEIGTKTLADICTYIDMIEDGLKRSGYSGDRTTEQIIPEYLDCESVPRGDFPIAYEVCDEWVDFEETLAEAVIAQEPDMVADELKKAREEEARQLQLQIRARKGSAKLAGNTRDREGEKVRKKRFKEWLEEKEKAWKEEDALNSMDVALMKTIDMLLRERDEARALVPREGPAGGQGNAAMPEAHLVEASDGSVNPPVLLPKAFDDLDEELIDPSPRASSSAPTVVQTSQPEGLNRSRSPEPSALNPHDNLKPRTPPFPHLRPTESSSTLIDPEHDILSASSAAASSDVAPSEAEALLSPASRRRLMKRMYMRRKRAEKTGEVVDRRIARLKPGRKPMKLPGEAENENEPTRHPRPSGKPLQAKKKEELNTAGITAEWLEQGSLDLFHFGALYKLM</sequence>
<reference evidence="2 3" key="1">
    <citation type="journal article" date="2012" name="BMC Genomics">
        <title>Comparative genomics of the white-rot fungi, Phanerochaete carnosa and P. chrysosporium, to elucidate the genetic basis of the distinct wood types they colonize.</title>
        <authorList>
            <person name="Suzuki H."/>
            <person name="MacDonald J."/>
            <person name="Syed K."/>
            <person name="Salamov A."/>
            <person name="Hori C."/>
            <person name="Aerts A."/>
            <person name="Henrissat B."/>
            <person name="Wiebenga A."/>
            <person name="vanKuyk P.A."/>
            <person name="Barry K."/>
            <person name="Lindquist E."/>
            <person name="LaButti K."/>
            <person name="Lapidus A."/>
            <person name="Lucas S."/>
            <person name="Coutinho P."/>
            <person name="Gong Y."/>
            <person name="Samejima M."/>
            <person name="Mahadevan R."/>
            <person name="Abou-Zaid M."/>
            <person name="de Vries R.P."/>
            <person name="Igarashi K."/>
            <person name="Yadav J.S."/>
            <person name="Grigoriev I.V."/>
            <person name="Master E.R."/>
        </authorList>
    </citation>
    <scope>NUCLEOTIDE SEQUENCE [LARGE SCALE GENOMIC DNA]</scope>
    <source>
        <strain evidence="2 3">HHB-10118-sp</strain>
    </source>
</reference>
<feature type="compositionally biased region" description="Acidic residues" evidence="1">
    <location>
        <begin position="8"/>
        <end position="23"/>
    </location>
</feature>
<evidence type="ECO:0000313" key="3">
    <source>
        <dbReference type="Proteomes" id="UP000008370"/>
    </source>
</evidence>
<dbReference type="AlphaFoldDB" id="K5VQ90"/>
<dbReference type="PANTHER" id="PTHR28079">
    <property type="entry name" value="RNA POLYMERASE I-SPECIFIC TRANSCRIPTION INITIATION FACTOR RRN5"/>
    <property type="match status" value="1"/>
</dbReference>
<dbReference type="GeneID" id="18917632"/>
<evidence type="ECO:0000313" key="2">
    <source>
        <dbReference type="EMBL" id="EKM53648.1"/>
    </source>
</evidence>
<dbReference type="OrthoDB" id="2240312at2759"/>
<proteinExistence type="predicted"/>
<dbReference type="SUPFAM" id="SSF46689">
    <property type="entry name" value="Homeodomain-like"/>
    <property type="match status" value="1"/>
</dbReference>
<feature type="region of interest" description="Disordered" evidence="1">
    <location>
        <begin position="1"/>
        <end position="28"/>
    </location>
</feature>
<dbReference type="RefSeq" id="XP_007398332.1">
    <property type="nucleotide sequence ID" value="XM_007398270.1"/>
</dbReference>